<comment type="caution">
    <text evidence="1">The sequence shown here is derived from an EMBL/GenBank/DDBJ whole genome shotgun (WGS) entry which is preliminary data.</text>
</comment>
<sequence length="145" mass="16256">MSTGRKHRTEIEVRWGDQDAYQHVNNVAYAAYLQEARAELLAAAGVRASAHARHGTFVVARLKVNYLRQLTFRPAPIAVTTWVSAMSPARITLRSEVHEPVDDGLGPYCTGLTVLVPYDLEEDFPRRVSEEERTALSHFLVPDPD</sequence>
<dbReference type="Proteomes" id="UP001500957">
    <property type="component" value="Unassembled WGS sequence"/>
</dbReference>
<accession>A0ABP3S1M9</accession>
<dbReference type="Gene3D" id="3.10.129.10">
    <property type="entry name" value="Hotdog Thioesterase"/>
    <property type="match status" value="1"/>
</dbReference>
<keyword evidence="2" id="KW-1185">Reference proteome</keyword>
<evidence type="ECO:0000313" key="2">
    <source>
        <dbReference type="Proteomes" id="UP001500957"/>
    </source>
</evidence>
<dbReference type="CDD" id="cd00586">
    <property type="entry name" value="4HBT"/>
    <property type="match status" value="1"/>
</dbReference>
<dbReference type="PANTHER" id="PTHR31793:SF24">
    <property type="entry name" value="LONG-CHAIN ACYL-COA THIOESTERASE FADM"/>
    <property type="match status" value="1"/>
</dbReference>
<evidence type="ECO:0008006" key="3">
    <source>
        <dbReference type="Google" id="ProtNLM"/>
    </source>
</evidence>
<evidence type="ECO:0000313" key="1">
    <source>
        <dbReference type="EMBL" id="GAA0619233.1"/>
    </source>
</evidence>
<organism evidence="1 2">
    <name type="scientific">Sporichthya brevicatena</name>
    <dbReference type="NCBI Taxonomy" id="171442"/>
    <lineage>
        <taxon>Bacteria</taxon>
        <taxon>Bacillati</taxon>
        <taxon>Actinomycetota</taxon>
        <taxon>Actinomycetes</taxon>
        <taxon>Sporichthyales</taxon>
        <taxon>Sporichthyaceae</taxon>
        <taxon>Sporichthya</taxon>
    </lineage>
</organism>
<proteinExistence type="predicted"/>
<protein>
    <recommendedName>
        <fullName evidence="3">Thioesterase</fullName>
    </recommendedName>
</protein>
<dbReference type="InterPro" id="IPR050563">
    <property type="entry name" value="4-hydroxybenzoyl-CoA_TE"/>
</dbReference>
<dbReference type="Pfam" id="PF13279">
    <property type="entry name" value="4HBT_2"/>
    <property type="match status" value="1"/>
</dbReference>
<gene>
    <name evidence="1" type="ORF">GCM10009547_22080</name>
</gene>
<dbReference type="PANTHER" id="PTHR31793">
    <property type="entry name" value="4-HYDROXYBENZOYL-COA THIOESTERASE FAMILY MEMBER"/>
    <property type="match status" value="1"/>
</dbReference>
<dbReference type="InterPro" id="IPR029069">
    <property type="entry name" value="HotDog_dom_sf"/>
</dbReference>
<dbReference type="SUPFAM" id="SSF54637">
    <property type="entry name" value="Thioesterase/thiol ester dehydrase-isomerase"/>
    <property type="match status" value="1"/>
</dbReference>
<dbReference type="EMBL" id="BAAAHE010000016">
    <property type="protein sequence ID" value="GAA0619233.1"/>
    <property type="molecule type" value="Genomic_DNA"/>
</dbReference>
<reference evidence="2" key="1">
    <citation type="journal article" date="2019" name="Int. J. Syst. Evol. Microbiol.">
        <title>The Global Catalogue of Microorganisms (GCM) 10K type strain sequencing project: providing services to taxonomists for standard genome sequencing and annotation.</title>
        <authorList>
            <consortium name="The Broad Institute Genomics Platform"/>
            <consortium name="The Broad Institute Genome Sequencing Center for Infectious Disease"/>
            <person name="Wu L."/>
            <person name="Ma J."/>
        </authorList>
    </citation>
    <scope>NUCLEOTIDE SEQUENCE [LARGE SCALE GENOMIC DNA]</scope>
    <source>
        <strain evidence="2">JCM 10671</strain>
    </source>
</reference>
<dbReference type="RefSeq" id="WP_344604615.1">
    <property type="nucleotide sequence ID" value="NZ_BAAAHE010000016.1"/>
</dbReference>
<name>A0ABP3S1M9_9ACTN</name>